<reference evidence="3 4" key="1">
    <citation type="submission" date="2021-03" db="EMBL/GenBank/DDBJ databases">
        <title>Antimicrobial resistance genes in bacteria isolated from Japanese honey, and their potential for conferring macrolide and lincosamide resistance in the American foulbrood pathogen Paenibacillus larvae.</title>
        <authorList>
            <person name="Okamoto M."/>
            <person name="Kumagai M."/>
            <person name="Kanamori H."/>
            <person name="Takamatsu D."/>
        </authorList>
    </citation>
    <scope>NUCLEOTIDE SEQUENCE [LARGE SCALE GENOMIC DNA]</scope>
    <source>
        <strain evidence="3 4">J21TS3</strain>
    </source>
</reference>
<comment type="caution">
    <text evidence="3">The sequence shown here is derived from an EMBL/GenBank/DDBJ whole genome shotgun (WGS) entry which is preliminary data.</text>
</comment>
<dbReference type="Pfam" id="PF17820">
    <property type="entry name" value="PDZ_6"/>
    <property type="match status" value="1"/>
</dbReference>
<feature type="domain" description="PDZ" evidence="2">
    <location>
        <begin position="312"/>
        <end position="368"/>
    </location>
</feature>
<dbReference type="SMART" id="SM00228">
    <property type="entry name" value="PDZ"/>
    <property type="match status" value="1"/>
</dbReference>
<dbReference type="RefSeq" id="WP_246536868.1">
    <property type="nucleotide sequence ID" value="NZ_BORW01000010.1"/>
</dbReference>
<protein>
    <submittedName>
        <fullName evidence="3">Membrane protein</fullName>
    </submittedName>
</protein>
<feature type="transmembrane region" description="Helical" evidence="1">
    <location>
        <begin position="184"/>
        <end position="203"/>
    </location>
</feature>
<keyword evidence="1" id="KW-0812">Transmembrane</keyword>
<dbReference type="Proteomes" id="UP000680638">
    <property type="component" value="Unassembled WGS sequence"/>
</dbReference>
<feature type="transmembrane region" description="Helical" evidence="1">
    <location>
        <begin position="14"/>
        <end position="35"/>
    </location>
</feature>
<gene>
    <name evidence="3" type="ORF">J21TS3_24480</name>
</gene>
<feature type="transmembrane region" description="Helical" evidence="1">
    <location>
        <begin position="56"/>
        <end position="78"/>
    </location>
</feature>
<evidence type="ECO:0000256" key="1">
    <source>
        <dbReference type="SAM" id="Phobius"/>
    </source>
</evidence>
<feature type="transmembrane region" description="Helical" evidence="1">
    <location>
        <begin position="84"/>
        <end position="100"/>
    </location>
</feature>
<evidence type="ECO:0000313" key="3">
    <source>
        <dbReference type="EMBL" id="GIO67627.1"/>
    </source>
</evidence>
<name>A0ABQ4LWI4_9BACL</name>
<dbReference type="PROSITE" id="PS50106">
    <property type="entry name" value="PDZ"/>
    <property type="match status" value="1"/>
</dbReference>
<keyword evidence="4" id="KW-1185">Reference proteome</keyword>
<evidence type="ECO:0000259" key="2">
    <source>
        <dbReference type="PROSITE" id="PS50106"/>
    </source>
</evidence>
<keyword evidence="1" id="KW-1133">Transmembrane helix</keyword>
<dbReference type="InterPro" id="IPR036034">
    <property type="entry name" value="PDZ_sf"/>
</dbReference>
<dbReference type="SUPFAM" id="SSF50156">
    <property type="entry name" value="PDZ domain-like"/>
    <property type="match status" value="1"/>
</dbReference>
<dbReference type="EMBL" id="BORW01000010">
    <property type="protein sequence ID" value="GIO67627.1"/>
    <property type="molecule type" value="Genomic_DNA"/>
</dbReference>
<evidence type="ECO:0000313" key="4">
    <source>
        <dbReference type="Proteomes" id="UP000680638"/>
    </source>
</evidence>
<feature type="transmembrane region" description="Helical" evidence="1">
    <location>
        <begin position="107"/>
        <end position="125"/>
    </location>
</feature>
<dbReference type="InterPro" id="IPR001478">
    <property type="entry name" value="PDZ"/>
</dbReference>
<accession>A0ABQ4LWI4</accession>
<organism evidence="3 4">
    <name type="scientific">Paenibacillus cookii</name>
    <dbReference type="NCBI Taxonomy" id="157839"/>
    <lineage>
        <taxon>Bacteria</taxon>
        <taxon>Bacillati</taxon>
        <taxon>Bacillota</taxon>
        <taxon>Bacilli</taxon>
        <taxon>Bacillales</taxon>
        <taxon>Paenibacillaceae</taxon>
        <taxon>Paenibacillus</taxon>
    </lineage>
</organism>
<dbReference type="Gene3D" id="2.30.42.10">
    <property type="match status" value="1"/>
</dbReference>
<dbReference type="InterPro" id="IPR041489">
    <property type="entry name" value="PDZ_6"/>
</dbReference>
<feature type="transmembrane region" description="Helical" evidence="1">
    <location>
        <begin position="145"/>
        <end position="163"/>
    </location>
</feature>
<sequence>MEVALELLWNFTDAIVQLLMQPFYYISILFIMLMYRRQVLLERKLFHVRLHSWGLQTWRTFIGGLLAGFSVSVVILFLGISLTAEAVVCIWIVAVILLLFRVRFLCFAYSIGVLGVIQFVLGFFPGFHPAGMAGTAVDTVRELDIPALLALVAVLHLAEALLVKLQGAGFANPVFMESKRGKLVGAYQIQAFWPIPLFLLIPAQTGGELLPWTPLLGGDGWSAGFSMAALPVIIGFSEMTQSMLPQAKADKTFRRLLIYGIVLLGLSLLAAWWKPLMIAAALVSFLVHEGLLWYSRLEEQQNSPMFVHPREGMKVLAVIPGSPAQEIGIRAGESIVKINGISIRTKEQMHAALRKNPAFCKLEVRNLQGESKFLQRAIYAGEHHQLGVILAPDPDAGVVLVMKPVSIFQLVAMKVQAKTKTNELQLGKPSEGESARMQ</sequence>
<proteinExistence type="predicted"/>
<keyword evidence="1" id="KW-0472">Membrane</keyword>
<feature type="transmembrane region" description="Helical" evidence="1">
    <location>
        <begin position="223"/>
        <end position="244"/>
    </location>
</feature>
<feature type="transmembrane region" description="Helical" evidence="1">
    <location>
        <begin position="256"/>
        <end position="272"/>
    </location>
</feature>